<sequence length="98" mass="10113">MLLTACSPQSQDEIARAAARSTVSKVVTERFPGVPVEPAIGCIIDNATATQIYALAGDSLTGPTQSTVQIVSEIVSKPETLTCLAAEGLPALMQGRAL</sequence>
<dbReference type="STRING" id="1250539.Ga0080574_TMP3152"/>
<proteinExistence type="predicted"/>
<name>A0A1P8UVW8_9RHOB</name>
<gene>
    <name evidence="1" type="ORF">Ga0080574_TMP3152</name>
</gene>
<protein>
    <submittedName>
        <fullName evidence="1">Uncharacterized protein</fullName>
    </submittedName>
</protein>
<dbReference type="Proteomes" id="UP000187059">
    <property type="component" value="Chromosome"/>
</dbReference>
<organism evidence="1 2">
    <name type="scientific">Salipiger abyssi</name>
    <dbReference type="NCBI Taxonomy" id="1250539"/>
    <lineage>
        <taxon>Bacteria</taxon>
        <taxon>Pseudomonadati</taxon>
        <taxon>Pseudomonadota</taxon>
        <taxon>Alphaproteobacteria</taxon>
        <taxon>Rhodobacterales</taxon>
        <taxon>Roseobacteraceae</taxon>
        <taxon>Salipiger</taxon>
    </lineage>
</organism>
<dbReference type="KEGG" id="paby:Ga0080574_TMP3152"/>
<dbReference type="AlphaFoldDB" id="A0A1P8UVW8"/>
<evidence type="ECO:0000313" key="1">
    <source>
        <dbReference type="EMBL" id="APZ53486.1"/>
    </source>
</evidence>
<keyword evidence="2" id="KW-1185">Reference proteome</keyword>
<reference evidence="1 2" key="1">
    <citation type="submission" date="2016-04" db="EMBL/GenBank/DDBJ databases">
        <title>Deep-sea bacteria in the southern Pacific.</title>
        <authorList>
            <person name="Tang K."/>
        </authorList>
    </citation>
    <scope>NUCLEOTIDE SEQUENCE [LARGE SCALE GENOMIC DNA]</scope>
    <source>
        <strain evidence="1 2">JLT2014</strain>
    </source>
</reference>
<accession>A0A1P8UVW8</accession>
<dbReference type="EMBL" id="CP015093">
    <property type="protein sequence ID" value="APZ53486.1"/>
    <property type="molecule type" value="Genomic_DNA"/>
</dbReference>
<evidence type="ECO:0000313" key="2">
    <source>
        <dbReference type="Proteomes" id="UP000187059"/>
    </source>
</evidence>